<protein>
    <submittedName>
        <fullName evidence="1">Uncharacterized protein</fullName>
    </submittedName>
</protein>
<dbReference type="EMBL" id="SDLV01000023">
    <property type="protein sequence ID" value="THV59063.1"/>
    <property type="molecule type" value="Genomic_DNA"/>
</dbReference>
<gene>
    <name evidence="1" type="ORF">EK417_11930</name>
</gene>
<evidence type="ECO:0000313" key="2">
    <source>
        <dbReference type="Proteomes" id="UP000306038"/>
    </source>
</evidence>
<accession>A0ABY2R7G7</accession>
<dbReference type="RefSeq" id="WP_136522277.1">
    <property type="nucleotide sequence ID" value="NZ_SDLV01000023.1"/>
</dbReference>
<comment type="caution">
    <text evidence="1">The sequence shown here is derived from an EMBL/GenBank/DDBJ whole genome shotgun (WGS) entry which is preliminary data.</text>
</comment>
<sequence length="111" mass="13258">MKDIFEFKIVIYEELSENLVDWFISFIEHHGLYWGGGCSGNQINGGLYADESVVLNINDFMRVFVTFFMHLEIKIHKIEINMHDFYFYRFDHDVFVENYSSLPVNICCREL</sequence>
<dbReference type="Proteomes" id="UP000306038">
    <property type="component" value="Unassembled WGS sequence"/>
</dbReference>
<evidence type="ECO:0000313" key="1">
    <source>
        <dbReference type="EMBL" id="THV59063.1"/>
    </source>
</evidence>
<keyword evidence="2" id="KW-1185">Reference proteome</keyword>
<name>A0ABY2R7G7_9FLAO</name>
<organism evidence="1 2">
    <name type="scientific">Chryseobacterium candidae</name>
    <dbReference type="NCBI Taxonomy" id="1978493"/>
    <lineage>
        <taxon>Bacteria</taxon>
        <taxon>Pseudomonadati</taxon>
        <taxon>Bacteroidota</taxon>
        <taxon>Flavobacteriia</taxon>
        <taxon>Flavobacteriales</taxon>
        <taxon>Weeksellaceae</taxon>
        <taxon>Chryseobacterium group</taxon>
        <taxon>Chryseobacterium</taxon>
    </lineage>
</organism>
<reference evidence="1 2" key="1">
    <citation type="submission" date="2019-01" db="EMBL/GenBank/DDBJ databases">
        <authorList>
            <person name="B I."/>
            <person name="Ch S."/>
            <person name="Ch V.R."/>
        </authorList>
    </citation>
    <scope>NUCLEOTIDE SEQUENCE [LARGE SCALE GENOMIC DNA]</scope>
    <source>
        <strain evidence="1 2">JC507</strain>
    </source>
</reference>
<proteinExistence type="predicted"/>